<dbReference type="InterPro" id="IPR001207">
    <property type="entry name" value="Transposase_mutator"/>
</dbReference>
<dbReference type="EMBL" id="FMZX01000103">
    <property type="protein sequence ID" value="SDE67999.1"/>
    <property type="molecule type" value="Genomic_DNA"/>
</dbReference>
<keyword evidence="6" id="KW-0814">Transposable element</keyword>
<dbReference type="STRING" id="938405.SAMN02927895_05206"/>
<protein>
    <recommendedName>
        <fullName evidence="6">Mutator family transposase</fullName>
    </recommendedName>
</protein>
<dbReference type="GO" id="GO:0006313">
    <property type="term" value="P:DNA transposition"/>
    <property type="evidence" value="ECO:0007669"/>
    <property type="project" value="UniProtKB-UniRule"/>
</dbReference>
<gene>
    <name evidence="7" type="ORF">SAMN04487779_11032</name>
</gene>
<evidence type="ECO:0000256" key="6">
    <source>
        <dbReference type="RuleBase" id="RU365089"/>
    </source>
</evidence>
<dbReference type="GO" id="GO:0004803">
    <property type="term" value="F:transposase activity"/>
    <property type="evidence" value="ECO:0007669"/>
    <property type="project" value="UniProtKB-UniRule"/>
</dbReference>
<evidence type="ECO:0000256" key="1">
    <source>
        <dbReference type="ARBA" id="ARBA00002190"/>
    </source>
</evidence>
<dbReference type="Pfam" id="PF00872">
    <property type="entry name" value="Transposase_mut"/>
    <property type="match status" value="1"/>
</dbReference>
<accession>A0A1G7EWG4</accession>
<sequence length="406" mass="45780">MPRRKQPAIPDELLDQLLGGSDPRTALAEGGLLDDLKKALAERALNAELDHHLEGGEPDGRANGRNGYSAKSVLTNTAKLDLQIPRDRLSTFDPQLIAKYQRRFPGFDDKIVSMYARGMSTREIQGHLRELYGLEVSPDLVSAVTDAVLDEVTEWQNRPLEALYPLVFLDAIRVKVRDEGTVRNKAVYVALGVRADGTKEVLGLWIEQTEGAKFWLRVMNELKDRGVADILIAVVDGLKGFPEAISAVFPKTQVQACVVHLIRRSLDFVSYKDRKEVAAALKEIYRARTAELGEAALEAFNEGPWGRKYPVIAQTWRRHWPEVIPFYAFPAEVRRIIYTTNAIESLNAKLRRAVRARGHFPHDDAALKLLFLVLNRASKDWKMPQKEWSAAKAQFAILFQDRFAVT</sequence>
<dbReference type="Proteomes" id="UP000198925">
    <property type="component" value="Unassembled WGS sequence"/>
</dbReference>
<evidence type="ECO:0000256" key="4">
    <source>
        <dbReference type="ARBA" id="ARBA00023125"/>
    </source>
</evidence>
<keyword evidence="5 6" id="KW-0233">DNA recombination</keyword>
<keyword evidence="3 6" id="KW-0815">Transposition</keyword>
<dbReference type="OrthoDB" id="9793302at2"/>
<organism evidence="7 8">
    <name type="scientific">Belnapia rosea</name>
    <dbReference type="NCBI Taxonomy" id="938405"/>
    <lineage>
        <taxon>Bacteria</taxon>
        <taxon>Pseudomonadati</taxon>
        <taxon>Pseudomonadota</taxon>
        <taxon>Alphaproteobacteria</taxon>
        <taxon>Acetobacterales</taxon>
        <taxon>Roseomonadaceae</taxon>
        <taxon>Belnapia</taxon>
    </lineage>
</organism>
<evidence type="ECO:0000313" key="8">
    <source>
        <dbReference type="Proteomes" id="UP000198925"/>
    </source>
</evidence>
<comment type="function">
    <text evidence="1 6">Required for the transposition of the insertion element.</text>
</comment>
<evidence type="ECO:0000313" key="7">
    <source>
        <dbReference type="EMBL" id="SDE67999.1"/>
    </source>
</evidence>
<name>A0A1G7EWG4_9PROT</name>
<keyword evidence="8" id="KW-1185">Reference proteome</keyword>
<reference evidence="7 8" key="1">
    <citation type="submission" date="2016-10" db="EMBL/GenBank/DDBJ databases">
        <authorList>
            <person name="de Groot N.N."/>
        </authorList>
    </citation>
    <scope>NUCLEOTIDE SEQUENCE [LARGE SCALE GENOMIC DNA]</scope>
    <source>
        <strain evidence="7 8">CPCC 100156</strain>
    </source>
</reference>
<dbReference type="PANTHER" id="PTHR33217">
    <property type="entry name" value="TRANSPOSASE FOR INSERTION SEQUENCE ELEMENT IS1081"/>
    <property type="match status" value="1"/>
</dbReference>
<evidence type="ECO:0000256" key="3">
    <source>
        <dbReference type="ARBA" id="ARBA00022578"/>
    </source>
</evidence>
<comment type="similarity">
    <text evidence="2 6">Belongs to the transposase mutator family.</text>
</comment>
<evidence type="ECO:0000256" key="5">
    <source>
        <dbReference type="ARBA" id="ARBA00023172"/>
    </source>
</evidence>
<dbReference type="AlphaFoldDB" id="A0A1G7EWG4"/>
<keyword evidence="4 6" id="KW-0238">DNA-binding</keyword>
<proteinExistence type="inferred from homology"/>
<evidence type="ECO:0000256" key="2">
    <source>
        <dbReference type="ARBA" id="ARBA00010961"/>
    </source>
</evidence>
<dbReference type="RefSeq" id="WP_090570703.1">
    <property type="nucleotide sequence ID" value="NZ_FMXZ01000030.1"/>
</dbReference>
<dbReference type="PANTHER" id="PTHR33217:SF5">
    <property type="entry name" value="MUTATOR FAMILY TRANSPOSASE"/>
    <property type="match status" value="1"/>
</dbReference>
<dbReference type="NCBIfam" id="NF033543">
    <property type="entry name" value="transpos_IS256"/>
    <property type="match status" value="1"/>
</dbReference>
<dbReference type="GO" id="GO:0003677">
    <property type="term" value="F:DNA binding"/>
    <property type="evidence" value="ECO:0007669"/>
    <property type="project" value="UniProtKB-UniRule"/>
</dbReference>
<dbReference type="PROSITE" id="PS01007">
    <property type="entry name" value="TRANSPOSASE_MUTATOR"/>
    <property type="match status" value="1"/>
</dbReference>